<feature type="transmembrane region" description="Helical" evidence="1">
    <location>
        <begin position="72"/>
        <end position="92"/>
    </location>
</feature>
<dbReference type="RefSeq" id="XP_011301056.1">
    <property type="nucleotide sequence ID" value="XM_011302754.1"/>
</dbReference>
<proteinExistence type="predicted"/>
<keyword evidence="1" id="KW-1133">Transmembrane helix</keyword>
<feature type="transmembrane region" description="Helical" evidence="1">
    <location>
        <begin position="34"/>
        <end position="52"/>
    </location>
</feature>
<name>A0A9R1T1L1_9HYME</name>
<keyword evidence="1" id="KW-0472">Membrane</keyword>
<dbReference type="AlphaFoldDB" id="A0A9R1T1L1"/>
<dbReference type="Proteomes" id="UP000694866">
    <property type="component" value="Unplaced"/>
</dbReference>
<evidence type="ECO:0000313" key="3">
    <source>
        <dbReference type="RefSeq" id="XP_011301056.1"/>
    </source>
</evidence>
<evidence type="ECO:0000313" key="2">
    <source>
        <dbReference type="Proteomes" id="UP000694866"/>
    </source>
</evidence>
<keyword evidence="2" id="KW-1185">Reference proteome</keyword>
<feature type="transmembrane region" description="Helical" evidence="1">
    <location>
        <begin position="124"/>
        <end position="146"/>
    </location>
</feature>
<dbReference type="KEGG" id="fas:105265320"/>
<gene>
    <name evidence="3" type="primary">LOC105265320</name>
</gene>
<sequence>MKILPEYSYGWNRFFLNLGGFWPKRQSTFIGKHWPLINAGLVFVVIIIPRFAAMSLFWNEVDAFVQSFTTQLAFMSVFFKLIILQLGNEVLVDLLSMMREDLSTELTQEQFAPVLKAAKFGRTISTIVGMSFVCVVITGIISLVLYQF</sequence>
<dbReference type="GeneID" id="105265320"/>
<evidence type="ECO:0000256" key="1">
    <source>
        <dbReference type="SAM" id="Phobius"/>
    </source>
</evidence>
<keyword evidence="1" id="KW-0812">Transmembrane</keyword>
<reference evidence="3" key="1">
    <citation type="submission" date="2025-08" db="UniProtKB">
        <authorList>
            <consortium name="RefSeq"/>
        </authorList>
    </citation>
    <scope>IDENTIFICATION</scope>
    <source>
        <strain evidence="3">USDA-PBARC FA_bdor</strain>
        <tissue evidence="3">Whole organism</tissue>
    </source>
</reference>
<protein>
    <submittedName>
        <fullName evidence="3">Uncharacterized protein</fullName>
    </submittedName>
</protein>
<organism evidence="2 3">
    <name type="scientific">Fopius arisanus</name>
    <dbReference type="NCBI Taxonomy" id="64838"/>
    <lineage>
        <taxon>Eukaryota</taxon>
        <taxon>Metazoa</taxon>
        <taxon>Ecdysozoa</taxon>
        <taxon>Arthropoda</taxon>
        <taxon>Hexapoda</taxon>
        <taxon>Insecta</taxon>
        <taxon>Pterygota</taxon>
        <taxon>Neoptera</taxon>
        <taxon>Endopterygota</taxon>
        <taxon>Hymenoptera</taxon>
        <taxon>Apocrita</taxon>
        <taxon>Ichneumonoidea</taxon>
        <taxon>Braconidae</taxon>
        <taxon>Opiinae</taxon>
        <taxon>Fopius</taxon>
    </lineage>
</organism>
<accession>A0A9R1T1L1</accession>